<dbReference type="AlphaFoldDB" id="A0A1H2CI07"/>
<sequence>MYTIEKLADGSREPILVIDFLTPTSEARISSKIAALGTGHPVYRIDPVSDISLLGYRGVDDLTAGYAEAWADIAGTGPVLLVSYCTAAPLGLRMAELLQKNAGAAGLLVDPSWPDLAMLASEYAVMRAKLRVDVSDDPLPALDEPRLHEYFEESIRRDLVAHLMKHGFSAEDANRRGAEFVARCMGWLGFLLAMSAADQQERSRFADVLRIPVAEVPDGAGPAFDSTVSRHIGDLVASMRALQP</sequence>
<accession>A0A1H2CI07</accession>
<proteinExistence type="predicted"/>
<dbReference type="InterPro" id="IPR029058">
    <property type="entry name" value="AB_hydrolase_fold"/>
</dbReference>
<organism evidence="1 2">
    <name type="scientific">Actinoplanes derwentensis</name>
    <dbReference type="NCBI Taxonomy" id="113562"/>
    <lineage>
        <taxon>Bacteria</taxon>
        <taxon>Bacillati</taxon>
        <taxon>Actinomycetota</taxon>
        <taxon>Actinomycetes</taxon>
        <taxon>Micromonosporales</taxon>
        <taxon>Micromonosporaceae</taxon>
        <taxon>Actinoplanes</taxon>
    </lineage>
</organism>
<name>A0A1H2CI07_9ACTN</name>
<dbReference type="Gene3D" id="3.40.50.1820">
    <property type="entry name" value="alpha/beta hydrolase"/>
    <property type="match status" value="1"/>
</dbReference>
<protein>
    <submittedName>
        <fullName evidence="1">Uncharacterized protein</fullName>
    </submittedName>
</protein>
<dbReference type="Proteomes" id="UP000198688">
    <property type="component" value="Chromosome I"/>
</dbReference>
<evidence type="ECO:0000313" key="1">
    <source>
        <dbReference type="EMBL" id="SDT70170.1"/>
    </source>
</evidence>
<dbReference type="OrthoDB" id="3358602at2"/>
<reference evidence="1 2" key="1">
    <citation type="submission" date="2016-10" db="EMBL/GenBank/DDBJ databases">
        <authorList>
            <person name="de Groot N.N."/>
        </authorList>
    </citation>
    <scope>NUCLEOTIDE SEQUENCE [LARGE SCALE GENOMIC DNA]</scope>
    <source>
        <strain evidence="1 2">DSM 43941</strain>
    </source>
</reference>
<dbReference type="RefSeq" id="WP_092548220.1">
    <property type="nucleotide sequence ID" value="NZ_BOMJ01000086.1"/>
</dbReference>
<dbReference type="EMBL" id="LT629758">
    <property type="protein sequence ID" value="SDT70170.1"/>
    <property type="molecule type" value="Genomic_DNA"/>
</dbReference>
<keyword evidence="2" id="KW-1185">Reference proteome</keyword>
<gene>
    <name evidence="1" type="ORF">SAMN04489716_5899</name>
</gene>
<evidence type="ECO:0000313" key="2">
    <source>
        <dbReference type="Proteomes" id="UP000198688"/>
    </source>
</evidence>